<gene>
    <name evidence="4" type="ORF">HDF14_005390</name>
</gene>
<dbReference type="CDD" id="cd05233">
    <property type="entry name" value="SDR_c"/>
    <property type="match status" value="1"/>
</dbReference>
<dbReference type="Gene3D" id="3.40.50.720">
    <property type="entry name" value="NAD(P)-binding Rossmann-like Domain"/>
    <property type="match status" value="1"/>
</dbReference>
<dbReference type="PANTHER" id="PTHR44196">
    <property type="entry name" value="DEHYDROGENASE/REDUCTASE SDR FAMILY MEMBER 7B"/>
    <property type="match status" value="1"/>
</dbReference>
<dbReference type="Pfam" id="PF00106">
    <property type="entry name" value="adh_short"/>
    <property type="match status" value="1"/>
</dbReference>
<dbReference type="PRINTS" id="PR00080">
    <property type="entry name" value="SDRFAMILY"/>
</dbReference>
<evidence type="ECO:0000256" key="2">
    <source>
        <dbReference type="ARBA" id="ARBA00023002"/>
    </source>
</evidence>
<organism evidence="4 5">
    <name type="scientific">Tunturiibacter gelidiferens</name>
    <dbReference type="NCBI Taxonomy" id="3069689"/>
    <lineage>
        <taxon>Bacteria</taxon>
        <taxon>Pseudomonadati</taxon>
        <taxon>Acidobacteriota</taxon>
        <taxon>Terriglobia</taxon>
        <taxon>Terriglobales</taxon>
        <taxon>Acidobacteriaceae</taxon>
        <taxon>Tunturiibacter</taxon>
    </lineage>
</organism>
<accession>A0A9X0QJQ3</accession>
<proteinExistence type="inferred from homology"/>
<dbReference type="PANTHER" id="PTHR44196:SF2">
    <property type="entry name" value="SHORT-CHAIN DEHYDROGENASE-RELATED"/>
    <property type="match status" value="1"/>
</dbReference>
<dbReference type="PIRSF" id="PIRSF000126">
    <property type="entry name" value="11-beta-HSD1"/>
    <property type="match status" value="1"/>
</dbReference>
<protein>
    <recommendedName>
        <fullName evidence="6">SDR family oxidoreductase</fullName>
    </recommendedName>
</protein>
<dbReference type="AlphaFoldDB" id="A0A9X0QJQ3"/>
<evidence type="ECO:0000313" key="4">
    <source>
        <dbReference type="EMBL" id="MBB5331741.1"/>
    </source>
</evidence>
<dbReference type="PRINTS" id="PR00081">
    <property type="entry name" value="GDHRDH"/>
</dbReference>
<dbReference type="InterPro" id="IPR002347">
    <property type="entry name" value="SDR_fam"/>
</dbReference>
<evidence type="ECO:0000256" key="3">
    <source>
        <dbReference type="RuleBase" id="RU000363"/>
    </source>
</evidence>
<evidence type="ECO:0000256" key="1">
    <source>
        <dbReference type="ARBA" id="ARBA00006484"/>
    </source>
</evidence>
<dbReference type="GO" id="GO:0016491">
    <property type="term" value="F:oxidoreductase activity"/>
    <property type="evidence" value="ECO:0007669"/>
    <property type="project" value="UniProtKB-KW"/>
</dbReference>
<keyword evidence="5" id="KW-1185">Reference proteome</keyword>
<sequence length="264" mass="28441">MIPYKGSYVLITGASKGLGSAYAKALAQRGANLVLVARSLEPMEKLAVELRSEHSVRIETIQADLTDVSAPAQIAKRLTELQIRIDLLVNNAGAGLSGQFLGHTVENEFLQINLNVQGLVALTHHFGREMADRGMGGIINISSNSAFQAVPYMATYGATKAFILMFTEAIAEEMSNTGVRVMVACPGPTATQFFDQAPTTMKASEMDSAHYVASRTLKDFERGTVVSYPGRTSVRILTWAARLLPRSTAVKIAALFSKKMGLAD</sequence>
<dbReference type="RefSeq" id="WP_183981533.1">
    <property type="nucleotide sequence ID" value="NZ_JACHEB010000017.1"/>
</dbReference>
<comment type="caution">
    <text evidence="4">The sequence shown here is derived from an EMBL/GenBank/DDBJ whole genome shotgun (WGS) entry which is preliminary data.</text>
</comment>
<dbReference type="InterPro" id="IPR020904">
    <property type="entry name" value="Sc_DH/Rdtase_CS"/>
</dbReference>
<evidence type="ECO:0008006" key="6">
    <source>
        <dbReference type="Google" id="ProtNLM"/>
    </source>
</evidence>
<dbReference type="Proteomes" id="UP000535182">
    <property type="component" value="Unassembled WGS sequence"/>
</dbReference>
<name>A0A9X0QJQ3_9BACT</name>
<evidence type="ECO:0000313" key="5">
    <source>
        <dbReference type="Proteomes" id="UP000535182"/>
    </source>
</evidence>
<dbReference type="SUPFAM" id="SSF51735">
    <property type="entry name" value="NAD(P)-binding Rossmann-fold domains"/>
    <property type="match status" value="1"/>
</dbReference>
<dbReference type="EMBL" id="JACHEB010000017">
    <property type="protein sequence ID" value="MBB5331741.1"/>
    <property type="molecule type" value="Genomic_DNA"/>
</dbReference>
<reference evidence="4 5" key="1">
    <citation type="submission" date="2020-08" db="EMBL/GenBank/DDBJ databases">
        <title>Genomic Encyclopedia of Type Strains, Phase IV (KMG-V): Genome sequencing to study the core and pangenomes of soil and plant-associated prokaryotes.</title>
        <authorList>
            <person name="Whitman W."/>
        </authorList>
    </citation>
    <scope>NUCLEOTIDE SEQUENCE [LARGE SCALE GENOMIC DNA]</scope>
    <source>
        <strain evidence="4 5">X5P2</strain>
    </source>
</reference>
<dbReference type="GO" id="GO:0016020">
    <property type="term" value="C:membrane"/>
    <property type="evidence" value="ECO:0007669"/>
    <property type="project" value="TreeGrafter"/>
</dbReference>
<comment type="similarity">
    <text evidence="1 3">Belongs to the short-chain dehydrogenases/reductases (SDR) family.</text>
</comment>
<keyword evidence="2" id="KW-0560">Oxidoreductase</keyword>
<dbReference type="PROSITE" id="PS00061">
    <property type="entry name" value="ADH_SHORT"/>
    <property type="match status" value="1"/>
</dbReference>
<dbReference type="InterPro" id="IPR036291">
    <property type="entry name" value="NAD(P)-bd_dom_sf"/>
</dbReference>